<dbReference type="AlphaFoldDB" id="A0AAE3SKK8"/>
<gene>
    <name evidence="1" type="ORF">OM074_13885</name>
</gene>
<organism evidence="1 2">
    <name type="scientific">Plebeiibacterium marinum</name>
    <dbReference type="NCBI Taxonomy" id="2992111"/>
    <lineage>
        <taxon>Bacteria</taxon>
        <taxon>Pseudomonadati</taxon>
        <taxon>Bacteroidota</taxon>
        <taxon>Bacteroidia</taxon>
        <taxon>Marinilabiliales</taxon>
        <taxon>Marinilabiliaceae</taxon>
        <taxon>Plebeiibacterium</taxon>
    </lineage>
</organism>
<reference evidence="1" key="1">
    <citation type="submission" date="2022-10" db="EMBL/GenBank/DDBJ databases">
        <authorList>
            <person name="Yu W.X."/>
        </authorList>
    </citation>
    <scope>NUCLEOTIDE SEQUENCE</scope>
    <source>
        <strain evidence="1">D04</strain>
    </source>
</reference>
<dbReference type="Proteomes" id="UP001207408">
    <property type="component" value="Unassembled WGS sequence"/>
</dbReference>
<accession>A0AAE3SKK8</accession>
<proteinExistence type="predicted"/>
<dbReference type="RefSeq" id="WP_301200418.1">
    <property type="nucleotide sequence ID" value="NZ_JAPDPI010000029.1"/>
</dbReference>
<dbReference type="EMBL" id="JAPDPI010000029">
    <property type="protein sequence ID" value="MCW3806722.1"/>
    <property type="molecule type" value="Genomic_DNA"/>
</dbReference>
<protein>
    <recommendedName>
        <fullName evidence="3">Outer membrane protein beta-barrel domain-containing protein</fullName>
    </recommendedName>
</protein>
<evidence type="ECO:0008006" key="3">
    <source>
        <dbReference type="Google" id="ProtNLM"/>
    </source>
</evidence>
<comment type="caution">
    <text evidence="1">The sequence shown here is derived from an EMBL/GenBank/DDBJ whole genome shotgun (WGS) entry which is preliminary data.</text>
</comment>
<evidence type="ECO:0000313" key="1">
    <source>
        <dbReference type="EMBL" id="MCW3806722.1"/>
    </source>
</evidence>
<name>A0AAE3SKK8_9BACT</name>
<evidence type="ECO:0000313" key="2">
    <source>
        <dbReference type="Proteomes" id="UP001207408"/>
    </source>
</evidence>
<sequence length="176" mass="19614">MKTIFISIFLILYSHTIFAQNKINAELRYNLIMATNINAPNYGFEDENSIGNSIRFLLGYHINNHININVGLGLDGYSNAHGINTAPLVLNIKYSPNGKPKGIFFLAEGGPQVTFSSTEDKGYMFLGGMGYKIKLSRLIRLNFLAGYNYQKTTKGFSNFDDDSSRQGFFIGTSISL</sequence>
<keyword evidence="2" id="KW-1185">Reference proteome</keyword>